<dbReference type="Pfam" id="PF13560">
    <property type="entry name" value="HTH_31"/>
    <property type="match status" value="1"/>
</dbReference>
<dbReference type="InterPro" id="IPR001387">
    <property type="entry name" value="Cro/C1-type_HTH"/>
</dbReference>
<protein>
    <submittedName>
        <fullName evidence="2">Helix-turn-helix domain-containing protein</fullName>
    </submittedName>
</protein>
<evidence type="ECO:0000259" key="1">
    <source>
        <dbReference type="PROSITE" id="PS50943"/>
    </source>
</evidence>
<evidence type="ECO:0000313" key="3">
    <source>
        <dbReference type="Proteomes" id="UP000199529"/>
    </source>
</evidence>
<dbReference type="Proteomes" id="UP000199529">
    <property type="component" value="Unassembled WGS sequence"/>
</dbReference>
<accession>A0A1H2WGU3</accession>
<dbReference type="EMBL" id="FNOK01000005">
    <property type="protein sequence ID" value="SDW79474.1"/>
    <property type="molecule type" value="Genomic_DNA"/>
</dbReference>
<dbReference type="SUPFAM" id="SSF47413">
    <property type="entry name" value="lambda repressor-like DNA-binding domains"/>
    <property type="match status" value="1"/>
</dbReference>
<reference evidence="3" key="1">
    <citation type="submission" date="2016-10" db="EMBL/GenBank/DDBJ databases">
        <authorList>
            <person name="Varghese N."/>
            <person name="Submissions S."/>
        </authorList>
    </citation>
    <scope>NUCLEOTIDE SEQUENCE [LARGE SCALE GENOMIC DNA]</scope>
    <source>
        <strain evidence="3">CGMCC 4.3530</strain>
    </source>
</reference>
<dbReference type="SMART" id="SM00530">
    <property type="entry name" value="HTH_XRE"/>
    <property type="match status" value="1"/>
</dbReference>
<dbReference type="InterPro" id="IPR043917">
    <property type="entry name" value="DUF5753"/>
</dbReference>
<gene>
    <name evidence="2" type="ORF">SAMN05216215_1005155</name>
</gene>
<dbReference type="STRING" id="418495.SAMN05216215_1005155"/>
<name>A0A1H2WGU3_9PSEU</name>
<keyword evidence="3" id="KW-1185">Reference proteome</keyword>
<proteinExistence type="predicted"/>
<evidence type="ECO:0000313" key="2">
    <source>
        <dbReference type="EMBL" id="SDW79474.1"/>
    </source>
</evidence>
<dbReference type="Gene3D" id="1.10.260.40">
    <property type="entry name" value="lambda repressor-like DNA-binding domains"/>
    <property type="match status" value="1"/>
</dbReference>
<dbReference type="OrthoDB" id="3436002at2"/>
<dbReference type="CDD" id="cd00093">
    <property type="entry name" value="HTH_XRE"/>
    <property type="match status" value="1"/>
</dbReference>
<dbReference type="InterPro" id="IPR010982">
    <property type="entry name" value="Lambda_DNA-bd_dom_sf"/>
</dbReference>
<dbReference type="GO" id="GO:0003677">
    <property type="term" value="F:DNA binding"/>
    <property type="evidence" value="ECO:0007669"/>
    <property type="project" value="InterPro"/>
</dbReference>
<dbReference type="AlphaFoldDB" id="A0A1H2WGU3"/>
<sequence length="279" mass="31137">MARRAGPSVRSRRLAHVLRKQRIAAGLTAAELARAIGMSASKVSRFESGESGIYLDDLEKLLDFYRLSKKRRVELLDIARHAEERGWLRLSNANLPEDWQTWVDFEDEANALLNYEPLVVPGLLQTPEYTRAIIDATGQLSPREVDSLVSARMARQGLLDKEEPVHLHAIIEETALTRPVGPGGALERQLRHLVDAASRPHITIQVMPHDVGLHPGLNGPFAILEYGSEASLVLLEHKTVNLFMDEEDQLAVYSSAWDQLVSKAREPDDSIKFVQALMG</sequence>
<feature type="domain" description="HTH cro/C1-type" evidence="1">
    <location>
        <begin position="18"/>
        <end position="72"/>
    </location>
</feature>
<organism evidence="2 3">
    <name type="scientific">Saccharopolyspora shandongensis</name>
    <dbReference type="NCBI Taxonomy" id="418495"/>
    <lineage>
        <taxon>Bacteria</taxon>
        <taxon>Bacillati</taxon>
        <taxon>Actinomycetota</taxon>
        <taxon>Actinomycetes</taxon>
        <taxon>Pseudonocardiales</taxon>
        <taxon>Pseudonocardiaceae</taxon>
        <taxon>Saccharopolyspora</taxon>
    </lineage>
</organism>
<dbReference type="PROSITE" id="PS50943">
    <property type="entry name" value="HTH_CROC1"/>
    <property type="match status" value="1"/>
</dbReference>
<dbReference type="Pfam" id="PF19054">
    <property type="entry name" value="DUF5753"/>
    <property type="match status" value="1"/>
</dbReference>